<evidence type="ECO:0008006" key="3">
    <source>
        <dbReference type="Google" id="ProtNLM"/>
    </source>
</evidence>
<gene>
    <name evidence="1" type="ORF">FHR34_001277</name>
</gene>
<organism evidence="1 2">
    <name type="scientific">Kitasatospora kifunensis</name>
    <name type="common">Streptomyces kifunensis</name>
    <dbReference type="NCBI Taxonomy" id="58351"/>
    <lineage>
        <taxon>Bacteria</taxon>
        <taxon>Bacillati</taxon>
        <taxon>Actinomycetota</taxon>
        <taxon>Actinomycetes</taxon>
        <taxon>Kitasatosporales</taxon>
        <taxon>Streptomycetaceae</taxon>
        <taxon>Kitasatospora</taxon>
    </lineage>
</organism>
<dbReference type="AlphaFoldDB" id="A0A7W7QYX0"/>
<evidence type="ECO:0000313" key="2">
    <source>
        <dbReference type="Proteomes" id="UP000540506"/>
    </source>
</evidence>
<name>A0A7W7QYX0_KITKI</name>
<proteinExistence type="predicted"/>
<comment type="caution">
    <text evidence="1">The sequence shown here is derived from an EMBL/GenBank/DDBJ whole genome shotgun (WGS) entry which is preliminary data.</text>
</comment>
<sequence length="402" mass="42578">MATYTYQATDLISGAVLADNLPLTVQNFSVQLNGSGTLTAQLPLNEVYAVNAPFVAALECRRAVLWVLADGYPVWAGVVWDWPDTSRSQGVLPIQAQTFDSIWSHRLITDTLEYQAVDLFQAFIDLVNYGTSKQSSYIATGVSPAATRTAAYLQMVAASGPVARLVLPSGSATMAGVPWTASYVWSDLTQISSTWSDMCSSGQLEFAFTPGLDSSGNLAVFLRLAYLQLGRTAQQAGYTLSYPGNCPDYGYQRTGSQSSNVVWATAPPNGSAQQWQSVYPHGADTGDLGAGYPLMESTASWQGSVVTSQAQIDSWADGQVALKTQAMTLPVIAVGGSGYPRLRDITLGDSTTFIATSALHPAQPNGAPGLSIPVRVTGWTAYPPGPNQAESYQLTTSGVIAA</sequence>
<accession>A0A7W7QYX0</accession>
<keyword evidence="2" id="KW-1185">Reference proteome</keyword>
<dbReference type="Proteomes" id="UP000540506">
    <property type="component" value="Unassembled WGS sequence"/>
</dbReference>
<dbReference type="RefSeq" id="WP_184934485.1">
    <property type="nucleotide sequence ID" value="NZ_JACHJV010000001.1"/>
</dbReference>
<protein>
    <recommendedName>
        <fullName evidence="3">Minor tail protein</fullName>
    </recommendedName>
</protein>
<reference evidence="1 2" key="1">
    <citation type="submission" date="2020-08" db="EMBL/GenBank/DDBJ databases">
        <title>Sequencing the genomes of 1000 actinobacteria strains.</title>
        <authorList>
            <person name="Klenk H.-P."/>
        </authorList>
    </citation>
    <scope>NUCLEOTIDE SEQUENCE [LARGE SCALE GENOMIC DNA]</scope>
    <source>
        <strain evidence="1 2">DSM 41654</strain>
    </source>
</reference>
<evidence type="ECO:0000313" key="1">
    <source>
        <dbReference type="EMBL" id="MBB4922284.1"/>
    </source>
</evidence>
<dbReference type="EMBL" id="JACHJV010000001">
    <property type="protein sequence ID" value="MBB4922284.1"/>
    <property type="molecule type" value="Genomic_DNA"/>
</dbReference>